<feature type="signal peptide" evidence="1">
    <location>
        <begin position="1"/>
        <end position="29"/>
    </location>
</feature>
<dbReference type="EMBL" id="KK198761">
    <property type="protein sequence ID" value="KCW56513.1"/>
    <property type="molecule type" value="Genomic_DNA"/>
</dbReference>
<evidence type="ECO:0000313" key="2">
    <source>
        <dbReference type="EMBL" id="KCW56513.1"/>
    </source>
</evidence>
<gene>
    <name evidence="2" type="ORF">EUGRSUZ_I02234</name>
</gene>
<dbReference type="AlphaFoldDB" id="A0A059ARQ0"/>
<evidence type="ECO:0000256" key="1">
    <source>
        <dbReference type="SAM" id="SignalP"/>
    </source>
</evidence>
<feature type="chain" id="PRO_5001567552" evidence="1">
    <location>
        <begin position="30"/>
        <end position="76"/>
    </location>
</feature>
<organism evidence="2">
    <name type="scientific">Eucalyptus grandis</name>
    <name type="common">Flooded gum</name>
    <dbReference type="NCBI Taxonomy" id="71139"/>
    <lineage>
        <taxon>Eukaryota</taxon>
        <taxon>Viridiplantae</taxon>
        <taxon>Streptophyta</taxon>
        <taxon>Embryophyta</taxon>
        <taxon>Tracheophyta</taxon>
        <taxon>Spermatophyta</taxon>
        <taxon>Magnoliopsida</taxon>
        <taxon>eudicotyledons</taxon>
        <taxon>Gunneridae</taxon>
        <taxon>Pentapetalae</taxon>
        <taxon>rosids</taxon>
        <taxon>malvids</taxon>
        <taxon>Myrtales</taxon>
        <taxon>Myrtaceae</taxon>
        <taxon>Myrtoideae</taxon>
        <taxon>Eucalypteae</taxon>
        <taxon>Eucalyptus</taxon>
    </lineage>
</organism>
<name>A0A059ARQ0_EUCGR</name>
<accession>A0A059ARQ0</accession>
<proteinExistence type="predicted"/>
<dbReference type="InParanoid" id="A0A059ARQ0"/>
<dbReference type="Gramene" id="KCW56513">
    <property type="protein sequence ID" value="KCW56513"/>
    <property type="gene ID" value="EUGRSUZ_I02234"/>
</dbReference>
<keyword evidence="1" id="KW-0732">Signal</keyword>
<sequence length="76" mass="8891">MMHQQMRFILSRLSLSYHLLLWQAKTAYTELALYHPPIRNFMVMLEKNLQQPCLKKNGAVFMVDLEGNPLGTLLRS</sequence>
<reference evidence="2" key="1">
    <citation type="submission" date="2013-07" db="EMBL/GenBank/DDBJ databases">
        <title>The genome of Eucalyptus grandis.</title>
        <authorList>
            <person name="Schmutz J."/>
            <person name="Hayes R."/>
            <person name="Myburg A."/>
            <person name="Tuskan G."/>
            <person name="Grattapaglia D."/>
            <person name="Rokhsar D.S."/>
        </authorList>
    </citation>
    <scope>NUCLEOTIDE SEQUENCE</scope>
    <source>
        <tissue evidence="2">Leaf extractions</tissue>
    </source>
</reference>
<protein>
    <submittedName>
        <fullName evidence="2">Uncharacterized protein</fullName>
    </submittedName>
</protein>